<gene>
    <name evidence="1" type="ORF">SAMN02927921_02795</name>
</gene>
<organism evidence="1 2">
    <name type="scientific">Sinomicrobium oceani</name>
    <dbReference type="NCBI Taxonomy" id="1150368"/>
    <lineage>
        <taxon>Bacteria</taxon>
        <taxon>Pseudomonadati</taxon>
        <taxon>Bacteroidota</taxon>
        <taxon>Flavobacteriia</taxon>
        <taxon>Flavobacteriales</taxon>
        <taxon>Flavobacteriaceae</taxon>
        <taxon>Sinomicrobium</taxon>
    </lineage>
</organism>
<proteinExistence type="predicted"/>
<sequence length="111" mass="12129">MKKIALIFVLAVCMCAVVIGLFYPRDNSAISTEVIAIPGGYGYVLKSGNKVLIKQQIIPAISNTSPFCTYDDARAVAFLVRKKMLKGETPAITKEELKALHVRLNCIDLAN</sequence>
<accession>A0A1K1QRN3</accession>
<evidence type="ECO:0000313" key="1">
    <source>
        <dbReference type="EMBL" id="SFW62602.1"/>
    </source>
</evidence>
<reference evidence="1 2" key="1">
    <citation type="submission" date="2016-11" db="EMBL/GenBank/DDBJ databases">
        <authorList>
            <person name="Jaros S."/>
            <person name="Januszkiewicz K."/>
            <person name="Wedrychowicz H."/>
        </authorList>
    </citation>
    <scope>NUCLEOTIDE SEQUENCE [LARGE SCALE GENOMIC DNA]</scope>
    <source>
        <strain evidence="1 2">CGMCC 1.12145</strain>
    </source>
</reference>
<dbReference type="EMBL" id="FPJE01000015">
    <property type="protein sequence ID" value="SFW62602.1"/>
    <property type="molecule type" value="Genomic_DNA"/>
</dbReference>
<dbReference type="Proteomes" id="UP000182248">
    <property type="component" value="Unassembled WGS sequence"/>
</dbReference>
<dbReference type="Pfam" id="PF16250">
    <property type="entry name" value="DUF4907"/>
    <property type="match status" value="1"/>
</dbReference>
<dbReference type="STRING" id="1150368.SAMN02927921_02795"/>
<dbReference type="AlphaFoldDB" id="A0A1K1QRN3"/>
<protein>
    <recommendedName>
        <fullName evidence="3">DUF4907 domain-containing protein</fullName>
    </recommendedName>
</protein>
<name>A0A1K1QRN3_9FLAO</name>
<dbReference type="RefSeq" id="WP_083564935.1">
    <property type="nucleotide sequence ID" value="NZ_FPJE01000015.1"/>
</dbReference>
<evidence type="ECO:0000313" key="2">
    <source>
        <dbReference type="Proteomes" id="UP000182248"/>
    </source>
</evidence>
<dbReference type="OrthoDB" id="674043at2"/>
<evidence type="ECO:0008006" key="3">
    <source>
        <dbReference type="Google" id="ProtNLM"/>
    </source>
</evidence>
<keyword evidence="2" id="KW-1185">Reference proteome</keyword>
<dbReference type="InterPro" id="IPR032593">
    <property type="entry name" value="DUF4907"/>
</dbReference>